<dbReference type="Proteomes" id="UP001433508">
    <property type="component" value="Unassembled WGS sequence"/>
</dbReference>
<accession>A0ACC3T6S8</accession>
<protein>
    <submittedName>
        <fullName evidence="1">Uncharacterized protein</fullName>
    </submittedName>
</protein>
<evidence type="ECO:0000313" key="1">
    <source>
        <dbReference type="EMBL" id="KAK9239653.1"/>
    </source>
</evidence>
<evidence type="ECO:0000313" key="2">
    <source>
        <dbReference type="Proteomes" id="UP001433508"/>
    </source>
</evidence>
<gene>
    <name evidence="1" type="ORF">V1525DRAFT_12599</name>
</gene>
<dbReference type="EMBL" id="MU971344">
    <property type="protein sequence ID" value="KAK9239653.1"/>
    <property type="molecule type" value="Genomic_DNA"/>
</dbReference>
<comment type="caution">
    <text evidence="1">The sequence shown here is derived from an EMBL/GenBank/DDBJ whole genome shotgun (WGS) entry which is preliminary data.</text>
</comment>
<keyword evidence="2" id="KW-1185">Reference proteome</keyword>
<reference evidence="2" key="1">
    <citation type="journal article" date="2024" name="Front. Bioeng. Biotechnol.">
        <title>Genome-scale model development and genomic sequencing of the oleaginous clade Lipomyces.</title>
        <authorList>
            <person name="Czajka J.J."/>
            <person name="Han Y."/>
            <person name="Kim J."/>
            <person name="Mondo S.J."/>
            <person name="Hofstad B.A."/>
            <person name="Robles A."/>
            <person name="Haridas S."/>
            <person name="Riley R."/>
            <person name="LaButti K."/>
            <person name="Pangilinan J."/>
            <person name="Andreopoulos W."/>
            <person name="Lipzen A."/>
            <person name="Yan J."/>
            <person name="Wang M."/>
            <person name="Ng V."/>
            <person name="Grigoriev I.V."/>
            <person name="Spatafora J.W."/>
            <person name="Magnuson J.K."/>
            <person name="Baker S.E."/>
            <person name="Pomraning K.R."/>
        </authorList>
    </citation>
    <scope>NUCLEOTIDE SEQUENCE [LARGE SCALE GENOMIC DNA]</scope>
    <source>
        <strain evidence="2">CBS 7786</strain>
    </source>
</reference>
<proteinExistence type="predicted"/>
<name>A0ACC3T6S8_LIPKO</name>
<sequence>MRQRFWQIFLTPYVPKEGVLPGTVLPGWTWTTMLIWKHFCRERYLISFLIVLVPGCSRHKFLEQAIHRHVPDIIRSLQEPRLLQGLNRHLVDRPGPQILLRFPDLLDFMARRHALYVQRAAPNHLRGWCSAVPSGRF</sequence>
<organism evidence="1 2">
    <name type="scientific">Lipomyces kononenkoae</name>
    <name type="common">Yeast</name>
    <dbReference type="NCBI Taxonomy" id="34357"/>
    <lineage>
        <taxon>Eukaryota</taxon>
        <taxon>Fungi</taxon>
        <taxon>Dikarya</taxon>
        <taxon>Ascomycota</taxon>
        <taxon>Saccharomycotina</taxon>
        <taxon>Lipomycetes</taxon>
        <taxon>Lipomycetales</taxon>
        <taxon>Lipomycetaceae</taxon>
        <taxon>Lipomyces</taxon>
    </lineage>
</organism>